<evidence type="ECO:0000256" key="5">
    <source>
        <dbReference type="ARBA" id="ARBA00011738"/>
    </source>
</evidence>
<comment type="cofactor">
    <cofactor evidence="3">
        <name>Zn(2+)</name>
        <dbReference type="ChEBI" id="CHEBI:29105"/>
    </cofactor>
</comment>
<dbReference type="InterPro" id="IPR016182">
    <property type="entry name" value="Cu_amine_oxidase_N-reg"/>
</dbReference>
<evidence type="ECO:0000256" key="4">
    <source>
        <dbReference type="ARBA" id="ARBA00007983"/>
    </source>
</evidence>
<evidence type="ECO:0000256" key="9">
    <source>
        <dbReference type="ARBA" id="ARBA00023008"/>
    </source>
</evidence>
<proteinExistence type="inferred from homology"/>
<dbReference type="Gene3D" id="2.70.98.20">
    <property type="entry name" value="Copper amine oxidase, catalytic domain"/>
    <property type="match status" value="1"/>
</dbReference>
<dbReference type="SUPFAM" id="SSF49998">
    <property type="entry name" value="Amine oxidase catalytic domain"/>
    <property type="match status" value="1"/>
</dbReference>
<feature type="region of interest" description="Disordered" evidence="12">
    <location>
        <begin position="58"/>
        <end position="122"/>
    </location>
</feature>
<dbReference type="GeneID" id="77804836"/>
<evidence type="ECO:0000256" key="6">
    <source>
        <dbReference type="ARBA" id="ARBA00022723"/>
    </source>
</evidence>
<evidence type="ECO:0000313" key="15">
    <source>
        <dbReference type="EMBL" id="WAQ92361.1"/>
    </source>
</evidence>
<dbReference type="EC" id="1.4.3.-" evidence="11"/>
<dbReference type="Proteomes" id="UP001164743">
    <property type="component" value="Chromosome 16A"/>
</dbReference>
<dbReference type="InterPro" id="IPR036460">
    <property type="entry name" value="Cu_amine_oxidase_C_sf"/>
</dbReference>
<comment type="similarity">
    <text evidence="4 11">Belongs to the copper/topaquinone oxidase family.</text>
</comment>
<comment type="cofactor">
    <cofactor evidence="2">
        <name>Mn(2+)</name>
        <dbReference type="ChEBI" id="CHEBI:29035"/>
    </cofactor>
</comment>
<gene>
    <name evidence="15" type="ORF">PtA15_16A268</name>
</gene>
<dbReference type="Pfam" id="PF01179">
    <property type="entry name" value="Cu_amine_oxid"/>
    <property type="match status" value="1"/>
</dbReference>
<dbReference type="InterPro" id="IPR000269">
    <property type="entry name" value="Cu_amine_oxidase"/>
</dbReference>
<feature type="domain" description="Copper amine oxidase catalytic" evidence="13">
    <location>
        <begin position="405"/>
        <end position="817"/>
    </location>
</feature>
<feature type="domain" description="Copper amine oxidase N3-terminal" evidence="14">
    <location>
        <begin position="238"/>
        <end position="333"/>
    </location>
</feature>
<protein>
    <recommendedName>
        <fullName evidence="11">Amine oxidase</fullName>
        <ecNumber evidence="11">1.4.3.-</ecNumber>
    </recommendedName>
</protein>
<dbReference type="Gene3D" id="3.10.450.40">
    <property type="match status" value="1"/>
</dbReference>
<evidence type="ECO:0000259" key="13">
    <source>
        <dbReference type="Pfam" id="PF01179"/>
    </source>
</evidence>
<dbReference type="InterPro" id="IPR015798">
    <property type="entry name" value="Cu_amine_oxidase_C"/>
</dbReference>
<dbReference type="PANTHER" id="PTHR10638:SF86">
    <property type="entry name" value="COPPER AMINE OXIDASE 1-RELATED"/>
    <property type="match status" value="1"/>
</dbReference>
<dbReference type="PROSITE" id="PS01164">
    <property type="entry name" value="COPPER_AMINE_OXID_1"/>
    <property type="match status" value="1"/>
</dbReference>
<accession>A0ABY7D419</accession>
<dbReference type="InterPro" id="IPR015802">
    <property type="entry name" value="Cu_amine_oxidase_N3"/>
</dbReference>
<sequence>MAPRPRLTLLDYGHRAIVTTCAAASVYGLWAIWQIHNANIAAGAEYMRILKIEQDKAQAEGRVPPQRLDKPASFYNSNEPHYNDPTICRGSSPAGGKPVRPLERSQTSQSRSTGSLPSPRSIIDSRDQLGMWDSKGLNSWTIFIHYLYQTLKLGQVVITYVNLIEPKKEEVLKFLGILIERSPDGQSPIELRRECEVCAIEVGTGSSYLIEVSLEPSSPTVSKPATKLPSGTHSCIPIEEVDEAERIAKNDPRVIDLCYQVGISKEQIFGDGWALGYDSRFGNFKRLQQCLMYARLVEHGNLYAHPLDFVVIVDILAKKVIHIDFPPHRIPGPELSSGTTQPPSLLHEEKDELDDEDLRKALQQSGRDRILPPMRKFDYLPHLLNQSSLEQDNQPWTMRPDLKPLHVVQPEGVSFVMEGNVLKWQKWQMHIGFNYREGLVINTVTYTDRGQVRPLFYRLSLAEMVVPYAAPETPHHRKFAFDVGEYGLGNLANSLSLGCDCLGTIQYLDAVNVSLEGKAVVINNAVCIHEEDAEGVLWKHSDLRPGGLAHSVRSRKLVVSIICTIANYEYLLYWNFFQDGTISFDVKLSGILNVYLLADGEDTDGFGTRIAPGLIAQHHAHTFCLRIDPMIDGLQNSVVQTDVVGVSEPTGSSENYLGNGFKVHRRVLKRTVEGAQKYDHSKGRYWSIVNPNKVHYASKEPIGYRIVCRDQPPMLAKADSMIAQRAPFAKHDFFVTPYVPHQYYPSGKFVPGTMETPVDSIENWLADDQNIENEDIVTYVTFGVNHIPTPEQFPVMSAETLTVTLKPSGFFDQNPSLDVPNAKDAQSRLTTMPAETLANQKYSQCCRELAELQVATRKPGVAPFGNGENPHEFKHIEFSNNDNLVLH</sequence>
<dbReference type="Pfam" id="PF02728">
    <property type="entry name" value="Cu_amine_oxidN3"/>
    <property type="match status" value="1"/>
</dbReference>
<organism evidence="15 16">
    <name type="scientific">Puccinia triticina</name>
    <dbReference type="NCBI Taxonomy" id="208348"/>
    <lineage>
        <taxon>Eukaryota</taxon>
        <taxon>Fungi</taxon>
        <taxon>Dikarya</taxon>
        <taxon>Basidiomycota</taxon>
        <taxon>Pucciniomycotina</taxon>
        <taxon>Pucciniomycetes</taxon>
        <taxon>Pucciniales</taxon>
        <taxon>Pucciniaceae</taxon>
        <taxon>Puccinia</taxon>
    </lineage>
</organism>
<evidence type="ECO:0000259" key="14">
    <source>
        <dbReference type="Pfam" id="PF02728"/>
    </source>
</evidence>
<keyword evidence="8 11" id="KW-0560">Oxidoreductase</keyword>
<comment type="cofactor">
    <cofactor evidence="11">
        <name>Cu cation</name>
        <dbReference type="ChEBI" id="CHEBI:23378"/>
    </cofactor>
    <text evidence="11">Contains 1 topaquinone per subunit.</text>
</comment>
<keyword evidence="6 11" id="KW-0479">Metal-binding</keyword>
<feature type="compositionally biased region" description="Low complexity" evidence="12">
    <location>
        <begin position="104"/>
        <end position="113"/>
    </location>
</feature>
<comment type="PTM">
    <text evidence="11">Topaquinone (TPQ) is generated by copper-dependent autoxidation of a specific tyrosyl residue.</text>
</comment>
<keyword evidence="16" id="KW-1185">Reference proteome</keyword>
<evidence type="ECO:0000256" key="11">
    <source>
        <dbReference type="RuleBase" id="RU000672"/>
    </source>
</evidence>
<dbReference type="RefSeq" id="XP_053027916.1">
    <property type="nucleotide sequence ID" value="XM_053163941.1"/>
</dbReference>
<dbReference type="SUPFAM" id="SSF54416">
    <property type="entry name" value="Amine oxidase N-terminal region"/>
    <property type="match status" value="1"/>
</dbReference>
<evidence type="ECO:0000256" key="10">
    <source>
        <dbReference type="ARBA" id="ARBA00023211"/>
    </source>
</evidence>
<keyword evidence="9 11" id="KW-0186">Copper</keyword>
<evidence type="ECO:0000256" key="2">
    <source>
        <dbReference type="ARBA" id="ARBA00001936"/>
    </source>
</evidence>
<evidence type="ECO:0000256" key="8">
    <source>
        <dbReference type="ARBA" id="ARBA00023002"/>
    </source>
</evidence>
<keyword evidence="7 11" id="KW-0801">TPQ</keyword>
<evidence type="ECO:0000256" key="12">
    <source>
        <dbReference type="SAM" id="MobiDB-lite"/>
    </source>
</evidence>
<evidence type="ECO:0000256" key="1">
    <source>
        <dbReference type="ARBA" id="ARBA00001935"/>
    </source>
</evidence>
<dbReference type="EMBL" id="CP110436">
    <property type="protein sequence ID" value="WAQ92361.1"/>
    <property type="molecule type" value="Genomic_DNA"/>
</dbReference>
<feature type="region of interest" description="Disordered" evidence="12">
    <location>
        <begin position="331"/>
        <end position="354"/>
    </location>
</feature>
<evidence type="ECO:0000256" key="7">
    <source>
        <dbReference type="ARBA" id="ARBA00022772"/>
    </source>
</evidence>
<reference evidence="15" key="1">
    <citation type="submission" date="2022-10" db="EMBL/GenBank/DDBJ databases">
        <title>Puccinia triticina Genome sequencing and assembly.</title>
        <authorList>
            <person name="Li C."/>
        </authorList>
    </citation>
    <scope>NUCLEOTIDE SEQUENCE</scope>
    <source>
        <strain evidence="15">Pt15</strain>
    </source>
</reference>
<comment type="subunit">
    <text evidence="5">Homodimer.</text>
</comment>
<evidence type="ECO:0000313" key="16">
    <source>
        <dbReference type="Proteomes" id="UP001164743"/>
    </source>
</evidence>
<evidence type="ECO:0000256" key="3">
    <source>
        <dbReference type="ARBA" id="ARBA00001947"/>
    </source>
</evidence>
<keyword evidence="10" id="KW-0464">Manganese</keyword>
<dbReference type="InterPro" id="IPR049948">
    <property type="entry name" value="Cu_Am_ox_TPQ-bd"/>
</dbReference>
<name>A0ABY7D419_9BASI</name>
<dbReference type="PANTHER" id="PTHR10638">
    <property type="entry name" value="COPPER AMINE OXIDASE"/>
    <property type="match status" value="1"/>
</dbReference>
<comment type="cofactor">
    <cofactor evidence="1">
        <name>Cu cation</name>
        <dbReference type="ChEBI" id="CHEBI:23378"/>
    </cofactor>
</comment>